<feature type="transmembrane region" description="Helical" evidence="1">
    <location>
        <begin position="21"/>
        <end position="41"/>
    </location>
</feature>
<comment type="caution">
    <text evidence="2">The sequence shown here is derived from an EMBL/GenBank/DDBJ whole genome shotgun (WGS) entry which is preliminary data.</text>
</comment>
<dbReference type="STRING" id="1076549.HA45_22970"/>
<name>A0A2M9WDA1_9GAMM</name>
<keyword evidence="3" id="KW-1185">Reference proteome</keyword>
<keyword evidence="1" id="KW-0812">Transmembrane</keyword>
<protein>
    <submittedName>
        <fullName evidence="2">Uncharacterized protein</fullName>
    </submittedName>
</protein>
<dbReference type="OrthoDB" id="6537399at2"/>
<dbReference type="RefSeq" id="WP_100701696.1">
    <property type="nucleotide sequence ID" value="NZ_MLFP01000056.1"/>
</dbReference>
<organism evidence="2 3">
    <name type="scientific">Pantoea rodasii</name>
    <dbReference type="NCBI Taxonomy" id="1076549"/>
    <lineage>
        <taxon>Bacteria</taxon>
        <taxon>Pseudomonadati</taxon>
        <taxon>Pseudomonadota</taxon>
        <taxon>Gammaproteobacteria</taxon>
        <taxon>Enterobacterales</taxon>
        <taxon>Erwiniaceae</taxon>
        <taxon>Pantoea</taxon>
    </lineage>
</organism>
<evidence type="ECO:0000313" key="3">
    <source>
        <dbReference type="Proteomes" id="UP000232062"/>
    </source>
</evidence>
<evidence type="ECO:0000256" key="1">
    <source>
        <dbReference type="SAM" id="Phobius"/>
    </source>
</evidence>
<dbReference type="EMBL" id="PIQI01000015">
    <property type="protein sequence ID" value="PJZ05521.1"/>
    <property type="molecule type" value="Genomic_DNA"/>
</dbReference>
<proteinExistence type="predicted"/>
<reference evidence="2 3" key="1">
    <citation type="submission" date="2017-11" db="EMBL/GenBank/DDBJ databases">
        <title>The genome sequence of Pantoea rodasii DSM 26611.</title>
        <authorList>
            <person name="Gao J."/>
            <person name="Mao X."/>
            <person name="Sun J."/>
        </authorList>
    </citation>
    <scope>NUCLEOTIDE SEQUENCE [LARGE SCALE GENOMIC DNA]</scope>
    <source>
        <strain evidence="2 3">DSM 26611</strain>
    </source>
</reference>
<keyword evidence="1" id="KW-1133">Transmembrane helix</keyword>
<sequence>MLTFSPVWHGRLRAARGLPNLLLQTLVIHPALLFFLLFLLMSHNAGSAGRMLLNAAENLVRNAPPGQVWDCASQTPPATTLPQGAPAPEDLQTDTMPAPCIKSPLSAEAWAARTDGTLLSLYECGVLLSLTVSLATWALRRRAQG</sequence>
<feature type="transmembrane region" description="Helical" evidence="1">
    <location>
        <begin position="119"/>
        <end position="139"/>
    </location>
</feature>
<accession>A0A2M9WDA1</accession>
<keyword evidence="1" id="KW-0472">Membrane</keyword>
<dbReference type="Proteomes" id="UP000232062">
    <property type="component" value="Unassembled WGS sequence"/>
</dbReference>
<gene>
    <name evidence="2" type="ORF">PRCB_10790</name>
</gene>
<dbReference type="AlphaFoldDB" id="A0A2M9WDA1"/>
<evidence type="ECO:0000313" key="2">
    <source>
        <dbReference type="EMBL" id="PJZ05521.1"/>
    </source>
</evidence>